<name>A0ABS9MGM9_9FIRM</name>
<keyword evidence="8" id="KW-1185">Reference proteome</keyword>
<accession>A0ABS9MGM9</accession>
<feature type="transmembrane region" description="Helical" evidence="6">
    <location>
        <begin position="85"/>
        <end position="103"/>
    </location>
</feature>
<gene>
    <name evidence="6" type="primary">mprF</name>
    <name evidence="7" type="ORF">L0P57_03245</name>
</gene>
<evidence type="ECO:0000256" key="3">
    <source>
        <dbReference type="ARBA" id="ARBA00022692"/>
    </source>
</evidence>
<evidence type="ECO:0000256" key="1">
    <source>
        <dbReference type="ARBA" id="ARBA00004651"/>
    </source>
</evidence>
<comment type="catalytic activity">
    <reaction evidence="6">
        <text>L-lysyl-tRNA(Lys) + a 1,2-diacyl-sn-glycero-3-phospho-(1'-sn-glycerol) = a 1,2-diacyl-sn-glycero-3-phospho-1'-(3'-O-L-lysyl)-sn-glycerol + tRNA(Lys)</text>
        <dbReference type="Rhea" id="RHEA:10668"/>
        <dbReference type="Rhea" id="RHEA-COMP:9696"/>
        <dbReference type="Rhea" id="RHEA-COMP:9697"/>
        <dbReference type="ChEBI" id="CHEBI:64716"/>
        <dbReference type="ChEBI" id="CHEBI:75792"/>
        <dbReference type="ChEBI" id="CHEBI:78442"/>
        <dbReference type="ChEBI" id="CHEBI:78529"/>
        <dbReference type="EC" id="2.3.2.3"/>
    </reaction>
</comment>
<comment type="function">
    <text evidence="6">Catalyzes the transfer of a lysyl group from L-lysyl-tRNA(Lys) to membrane-bound phosphatidylglycerol (PG), which produces lysylphosphatidylglycerol (LPG), a major component of the bacterial membrane with a positive net charge. LPG synthesis contributes to bacterial virulence as it is involved in the resistance mechanism against cationic antimicrobial peptides (CAMP) produces by the host's immune system (defensins, cathelicidins) and by the competing microorganisms.</text>
</comment>
<comment type="caution">
    <text evidence="7">The sequence shown here is derived from an EMBL/GenBank/DDBJ whole genome shotgun (WGS) entry which is preliminary data.</text>
</comment>
<dbReference type="PANTHER" id="PTHR37693">
    <property type="entry name" value="PHOSPHATIDYLGLYCEROL LYSYLTRANSFERASE"/>
    <property type="match status" value="1"/>
</dbReference>
<evidence type="ECO:0000256" key="6">
    <source>
        <dbReference type="RuleBase" id="RU363042"/>
    </source>
</evidence>
<evidence type="ECO:0000256" key="5">
    <source>
        <dbReference type="ARBA" id="ARBA00023136"/>
    </source>
</evidence>
<keyword evidence="2" id="KW-1003">Cell membrane</keyword>
<dbReference type="PANTHER" id="PTHR37693:SF1">
    <property type="entry name" value="INTEGRAL MEMBRANE PROTEIN"/>
    <property type="match status" value="1"/>
</dbReference>
<dbReference type="Pfam" id="PF03706">
    <property type="entry name" value="LPG_synthase_TM"/>
    <property type="match status" value="1"/>
</dbReference>
<dbReference type="EC" id="2.3.2.3" evidence="6"/>
<feature type="transmembrane region" description="Helical" evidence="6">
    <location>
        <begin position="300"/>
        <end position="320"/>
    </location>
</feature>
<organism evidence="7 8">
    <name type="scientific">Anaeromassilibacillus senegalensis</name>
    <dbReference type="NCBI Taxonomy" id="1673717"/>
    <lineage>
        <taxon>Bacteria</taxon>
        <taxon>Bacillati</taxon>
        <taxon>Bacillota</taxon>
        <taxon>Clostridia</taxon>
        <taxon>Eubacteriales</taxon>
        <taxon>Acutalibacteraceae</taxon>
        <taxon>Anaeromassilibacillus</taxon>
    </lineage>
</organism>
<feature type="transmembrane region" description="Helical" evidence="6">
    <location>
        <begin position="235"/>
        <end position="257"/>
    </location>
</feature>
<feature type="transmembrane region" description="Helical" evidence="6">
    <location>
        <begin position="12"/>
        <end position="31"/>
    </location>
</feature>
<protein>
    <recommendedName>
        <fullName evidence="6">Phosphatidylglycerol lysyltransferase</fullName>
        <ecNumber evidence="6">2.3.2.3</ecNumber>
    </recommendedName>
    <alternativeName>
        <fullName evidence="6">Lysylphosphatidylglycerol synthase</fullName>
    </alternativeName>
</protein>
<keyword evidence="4 6" id="KW-1133">Transmembrane helix</keyword>
<comment type="similarity">
    <text evidence="6">Belongs to the LPG synthase family.</text>
</comment>
<dbReference type="Proteomes" id="UP001298681">
    <property type="component" value="Unassembled WGS sequence"/>
</dbReference>
<keyword evidence="6" id="KW-0443">Lipid metabolism</keyword>
<evidence type="ECO:0000256" key="2">
    <source>
        <dbReference type="ARBA" id="ARBA00022475"/>
    </source>
</evidence>
<feature type="transmembrane region" description="Helical" evidence="6">
    <location>
        <begin position="269"/>
        <end position="288"/>
    </location>
</feature>
<reference evidence="7 8" key="1">
    <citation type="submission" date="2022-01" db="EMBL/GenBank/DDBJ databases">
        <title>Collection of gut derived symbiotic bacterial strains cultured from healthy donors.</title>
        <authorList>
            <person name="Lin H."/>
            <person name="Kohout C."/>
            <person name="Waligurski E."/>
            <person name="Pamer E.G."/>
        </authorList>
    </citation>
    <scope>NUCLEOTIDE SEQUENCE [LARGE SCALE GENOMIC DNA]</scope>
    <source>
        <strain evidence="7 8">DFI.7.58</strain>
    </source>
</reference>
<dbReference type="RefSeq" id="WP_191448585.1">
    <property type="nucleotide sequence ID" value="NZ_JAKNHQ010000003.1"/>
</dbReference>
<sequence>MGDKIVRVLKKNLVAIITIVISMGVLLYFLFTTDGITALGHLVSSMRWEWLLITLGAMVGGWLLETYVLGVFCKHLYPKWKFSQSFHIAMTGLLYSALTPFATGGQPMQMYSMSKMGMDTGKAGSIVAMKTLVYQALMVVYAMVMVIFRLGYFQRKISNFSFVTVIGLVTNGVFILGVTLFMLSEKSTDRFLRFLLRNLYRFRLCRHPVAVYKKIHGQMKMFHDSAKIMGTSVKVYVKTIFFTIVQITLAGLIPYFIYRCFNLPLNPDATVFTMLAAQTFVTMVSAFVPLPGSSGGAEGSFYLFFGSFFGATIIPAILLWRLVTYYANILFGCLTNVVGRALGIEGKKT</sequence>
<evidence type="ECO:0000256" key="4">
    <source>
        <dbReference type="ARBA" id="ARBA00022989"/>
    </source>
</evidence>
<comment type="subcellular location">
    <subcellularLocation>
        <location evidence="1 6">Cell membrane</location>
        <topology evidence="1 6">Multi-pass membrane protein</topology>
    </subcellularLocation>
</comment>
<keyword evidence="5 6" id="KW-0472">Membrane</keyword>
<proteinExistence type="inferred from homology"/>
<feature type="transmembrane region" description="Helical" evidence="6">
    <location>
        <begin position="123"/>
        <end position="148"/>
    </location>
</feature>
<keyword evidence="6" id="KW-0046">Antibiotic resistance</keyword>
<keyword evidence="6" id="KW-0808">Transferase</keyword>
<feature type="transmembrane region" description="Helical" evidence="6">
    <location>
        <begin position="51"/>
        <end position="73"/>
    </location>
</feature>
<feature type="transmembrane region" description="Helical" evidence="6">
    <location>
        <begin position="160"/>
        <end position="183"/>
    </location>
</feature>
<dbReference type="EMBL" id="JAKNHQ010000003">
    <property type="protein sequence ID" value="MCG4609954.1"/>
    <property type="molecule type" value="Genomic_DNA"/>
</dbReference>
<evidence type="ECO:0000313" key="8">
    <source>
        <dbReference type="Proteomes" id="UP001298681"/>
    </source>
</evidence>
<dbReference type="InterPro" id="IPR022791">
    <property type="entry name" value="L-PG_synthase/AglD"/>
</dbReference>
<dbReference type="NCBIfam" id="TIGR00374">
    <property type="entry name" value="flippase-like domain"/>
    <property type="match status" value="1"/>
</dbReference>
<evidence type="ECO:0000313" key="7">
    <source>
        <dbReference type="EMBL" id="MCG4609954.1"/>
    </source>
</evidence>
<keyword evidence="3 6" id="KW-0812">Transmembrane</keyword>